<protein>
    <recommendedName>
        <fullName evidence="6">Translation initiation factor eIF2B subunit delta</fullName>
    </recommendedName>
    <alternativeName>
        <fullName evidence="7">eIF2B GDP-GTP exchange factor subunit delta</fullName>
    </alternativeName>
</protein>
<feature type="compositionally biased region" description="Basic and acidic residues" evidence="10">
    <location>
        <begin position="49"/>
        <end position="65"/>
    </location>
</feature>
<comment type="subunit">
    <text evidence="8">Component of the translation initiation factor 2B (eIF2B) complex which is a heterodecamer of two sets of five different subunits: alpha, beta, gamma, delta and epsilon. Subunits alpha, beta and delta comprise a regulatory subcomplex and subunits epsilon and gamma comprise a catalytic subcomplex. Within the complex, the hexameric regulatory complex resides at the center, with the two heterodimeric catalytic subcomplexes bound on opposite sides.</text>
</comment>
<proteinExistence type="inferred from homology"/>
<evidence type="ECO:0000256" key="9">
    <source>
        <dbReference type="RuleBase" id="RU003814"/>
    </source>
</evidence>
<name>A0AA40FBT4_9PEZI</name>
<gene>
    <name evidence="11" type="ORF">B0T18DRAFT_339403</name>
</gene>
<feature type="compositionally biased region" description="Low complexity" evidence="10">
    <location>
        <begin position="88"/>
        <end position="100"/>
    </location>
</feature>
<feature type="compositionally biased region" description="Low complexity" evidence="10">
    <location>
        <begin position="1"/>
        <end position="47"/>
    </location>
</feature>
<dbReference type="SUPFAM" id="SSF100950">
    <property type="entry name" value="NagB/RpiA/CoA transferase-like"/>
    <property type="match status" value="1"/>
</dbReference>
<sequence>MATESAVAPGAALAAPAGNQPVSTPAPTTAPAATPAEAPKLTPAQLKAKAKEEKAARRAQAKEVKAASGVQAPTAPDAKGGKGKGKQDGSQAGQQSQKSALAHRPSVSGRRPSFHVVEKDTRSVIPECFSHVPMAKRIPTAHAHKDVHPAVLAVGQQMAAFTLKDSIARLQATLLAFKKVLEAYETPKGNSLSRHFVPHVLNPQIEYLTECRPMCFSMGNAIRILKAKVNSFDIDTPEEEAKEGLLEMIDLFIKERINLAEFVIARNAAKTIEDGAAILTYGRHRLVEKTLLRAKRDGKVFSVSVIDDPYDNGGQEMAKSLSRAGIPVFYSPNLGGLRAEVQRATNVLLGVEAIFANGSLYGAAGTADVAVAAKTASKRVIALCETINFDRERVSVDALTYNEIDPEQNSAEHFRLLFDTTRDYYLNGVITEFESGTGNSPAQAILALLRKQEDPALN</sequence>
<dbReference type="AlphaFoldDB" id="A0AA40FBT4"/>
<dbReference type="EMBL" id="JAUKUD010000001">
    <property type="protein sequence ID" value="KAK0754780.1"/>
    <property type="molecule type" value="Genomic_DNA"/>
</dbReference>
<evidence type="ECO:0000256" key="8">
    <source>
        <dbReference type="ARBA" id="ARBA00046432"/>
    </source>
</evidence>
<evidence type="ECO:0000256" key="2">
    <source>
        <dbReference type="ARBA" id="ARBA00007251"/>
    </source>
</evidence>
<evidence type="ECO:0000256" key="7">
    <source>
        <dbReference type="ARBA" id="ARBA00044356"/>
    </source>
</evidence>
<comment type="similarity">
    <text evidence="2 9">Belongs to the eIF-2B alpha/beta/delta subunits family.</text>
</comment>
<dbReference type="PANTHER" id="PTHR10233:SF14">
    <property type="entry name" value="TRANSLATION INITIATION FACTOR EIF-2B SUBUNIT DELTA"/>
    <property type="match status" value="1"/>
</dbReference>
<dbReference type="InterPro" id="IPR000649">
    <property type="entry name" value="IF-2B-related"/>
</dbReference>
<dbReference type="Proteomes" id="UP001172155">
    <property type="component" value="Unassembled WGS sequence"/>
</dbReference>
<comment type="caution">
    <text evidence="11">The sequence shown here is derived from an EMBL/GenBank/DDBJ whole genome shotgun (WGS) entry which is preliminary data.</text>
</comment>
<evidence type="ECO:0000313" key="11">
    <source>
        <dbReference type="EMBL" id="KAK0754780.1"/>
    </source>
</evidence>
<evidence type="ECO:0000256" key="4">
    <source>
        <dbReference type="ARBA" id="ARBA00022540"/>
    </source>
</evidence>
<dbReference type="Pfam" id="PF01008">
    <property type="entry name" value="IF-2B"/>
    <property type="match status" value="1"/>
</dbReference>
<dbReference type="PANTHER" id="PTHR10233">
    <property type="entry name" value="TRANSLATION INITIATION FACTOR EIF-2B"/>
    <property type="match status" value="1"/>
</dbReference>
<accession>A0AA40FBT4</accession>
<keyword evidence="4" id="KW-0396">Initiation factor</keyword>
<organism evidence="11 12">
    <name type="scientific">Schizothecium vesticola</name>
    <dbReference type="NCBI Taxonomy" id="314040"/>
    <lineage>
        <taxon>Eukaryota</taxon>
        <taxon>Fungi</taxon>
        <taxon>Dikarya</taxon>
        <taxon>Ascomycota</taxon>
        <taxon>Pezizomycotina</taxon>
        <taxon>Sordariomycetes</taxon>
        <taxon>Sordariomycetidae</taxon>
        <taxon>Sordariales</taxon>
        <taxon>Schizotheciaceae</taxon>
        <taxon>Schizothecium</taxon>
    </lineage>
</organism>
<reference evidence="11" key="1">
    <citation type="submission" date="2023-06" db="EMBL/GenBank/DDBJ databases">
        <title>Genome-scale phylogeny and comparative genomics of the fungal order Sordariales.</title>
        <authorList>
            <consortium name="Lawrence Berkeley National Laboratory"/>
            <person name="Hensen N."/>
            <person name="Bonometti L."/>
            <person name="Westerberg I."/>
            <person name="Brannstrom I.O."/>
            <person name="Guillou S."/>
            <person name="Cros-Aarteil S."/>
            <person name="Calhoun S."/>
            <person name="Haridas S."/>
            <person name="Kuo A."/>
            <person name="Mondo S."/>
            <person name="Pangilinan J."/>
            <person name="Riley R."/>
            <person name="LaButti K."/>
            <person name="Andreopoulos B."/>
            <person name="Lipzen A."/>
            <person name="Chen C."/>
            <person name="Yanf M."/>
            <person name="Daum C."/>
            <person name="Ng V."/>
            <person name="Clum A."/>
            <person name="Steindorff A."/>
            <person name="Ohm R."/>
            <person name="Martin F."/>
            <person name="Silar P."/>
            <person name="Natvig D."/>
            <person name="Lalanne C."/>
            <person name="Gautier V."/>
            <person name="Ament-velasquez S.L."/>
            <person name="Kruys A."/>
            <person name="Hutchinson M.I."/>
            <person name="Powell A.J."/>
            <person name="Barry K."/>
            <person name="Miller A.N."/>
            <person name="Grigoriev I.V."/>
            <person name="Debuchy R."/>
            <person name="Gladieux P."/>
            <person name="Thoren M.H."/>
            <person name="Johannesson H."/>
        </authorList>
    </citation>
    <scope>NUCLEOTIDE SEQUENCE</scope>
    <source>
        <strain evidence="11">SMH3187-1</strain>
    </source>
</reference>
<feature type="region of interest" description="Disordered" evidence="10">
    <location>
        <begin position="1"/>
        <end position="117"/>
    </location>
</feature>
<dbReference type="GO" id="GO:0005829">
    <property type="term" value="C:cytosol"/>
    <property type="evidence" value="ECO:0007669"/>
    <property type="project" value="UniProtKB-SubCell"/>
</dbReference>
<evidence type="ECO:0000256" key="6">
    <source>
        <dbReference type="ARBA" id="ARBA00044147"/>
    </source>
</evidence>
<keyword evidence="12" id="KW-1185">Reference proteome</keyword>
<keyword evidence="5" id="KW-0648">Protein biosynthesis</keyword>
<evidence type="ECO:0000256" key="10">
    <source>
        <dbReference type="SAM" id="MobiDB-lite"/>
    </source>
</evidence>
<evidence type="ECO:0000313" key="12">
    <source>
        <dbReference type="Proteomes" id="UP001172155"/>
    </source>
</evidence>
<comment type="subcellular location">
    <subcellularLocation>
        <location evidence="1">Cytoplasm</location>
        <location evidence="1">Cytosol</location>
    </subcellularLocation>
</comment>
<evidence type="ECO:0000256" key="1">
    <source>
        <dbReference type="ARBA" id="ARBA00004514"/>
    </source>
</evidence>
<dbReference type="InterPro" id="IPR042529">
    <property type="entry name" value="IF_2B-like_C"/>
</dbReference>
<dbReference type="Gene3D" id="3.40.50.10470">
    <property type="entry name" value="Translation initiation factor eif-2b, domain 2"/>
    <property type="match status" value="1"/>
</dbReference>
<dbReference type="InterPro" id="IPR037171">
    <property type="entry name" value="NagB/RpiA_transferase-like"/>
</dbReference>
<evidence type="ECO:0000256" key="5">
    <source>
        <dbReference type="ARBA" id="ARBA00022917"/>
    </source>
</evidence>
<keyword evidence="3" id="KW-0963">Cytoplasm</keyword>
<evidence type="ECO:0000256" key="3">
    <source>
        <dbReference type="ARBA" id="ARBA00022490"/>
    </source>
</evidence>
<dbReference type="GO" id="GO:0003743">
    <property type="term" value="F:translation initiation factor activity"/>
    <property type="evidence" value="ECO:0007669"/>
    <property type="project" value="UniProtKB-KW"/>
</dbReference>